<dbReference type="AlphaFoldDB" id="G7VER9"/>
<dbReference type="GeneID" id="74305735"/>
<dbReference type="HOGENOM" id="CLU_3227972_0_0_2"/>
<organism evidence="1 2">
    <name type="scientific">Pyrobaculum ferrireducens</name>
    <dbReference type="NCBI Taxonomy" id="1104324"/>
    <lineage>
        <taxon>Archaea</taxon>
        <taxon>Thermoproteota</taxon>
        <taxon>Thermoprotei</taxon>
        <taxon>Thermoproteales</taxon>
        <taxon>Thermoproteaceae</taxon>
        <taxon>Pyrobaculum</taxon>
    </lineage>
</organism>
<reference evidence="1 2" key="1">
    <citation type="journal article" date="2012" name="J. Bacteriol.">
        <title>Complete genome sequence of strain 1860, a crenarchaeon of the genus pyrobaculum able to grow with various electron acceptors.</title>
        <authorList>
            <person name="Mardanov A.V."/>
            <person name="Gumerov V.M."/>
            <person name="Slobodkina G.B."/>
            <person name="Beletsky A.V."/>
            <person name="Bonch-Osmolovskaya E.A."/>
            <person name="Ravin N.V."/>
            <person name="Skryabin K.G."/>
        </authorList>
    </citation>
    <scope>NUCLEOTIDE SEQUENCE [LARGE SCALE GENOMIC DNA]</scope>
    <source>
        <strain evidence="1 2">1860</strain>
    </source>
</reference>
<dbReference type="STRING" id="1104324.P186_1462"/>
<protein>
    <submittedName>
        <fullName evidence="1">Uncharacterized protein</fullName>
    </submittedName>
</protein>
<dbReference type="EMBL" id="CP003098">
    <property type="protein sequence ID" value="AET32885.1"/>
    <property type="molecule type" value="Genomic_DNA"/>
</dbReference>
<proteinExistence type="predicted"/>
<dbReference type="Proteomes" id="UP000005867">
    <property type="component" value="Chromosome"/>
</dbReference>
<sequence>MICGGAASCFEAIHSAAEWAVDRGFAEDAAELASGWLVPTSQL</sequence>
<keyword evidence="2" id="KW-1185">Reference proteome</keyword>
<evidence type="ECO:0000313" key="1">
    <source>
        <dbReference type="EMBL" id="AET32885.1"/>
    </source>
</evidence>
<dbReference type="BioCyc" id="PSP1104324:GJSN-1436-MONOMER"/>
<name>G7VER9_9CREN</name>
<dbReference type="RefSeq" id="WP_014288711.1">
    <property type="nucleotide sequence ID" value="NC_016645.1"/>
</dbReference>
<dbReference type="KEGG" id="pyr:P186_1462"/>
<accession>G7VER9</accession>
<evidence type="ECO:0000313" key="2">
    <source>
        <dbReference type="Proteomes" id="UP000005867"/>
    </source>
</evidence>
<gene>
    <name evidence="1" type="ORF">P186_1462</name>
</gene>